<evidence type="ECO:0000256" key="11">
    <source>
        <dbReference type="SAM" id="MobiDB-lite"/>
    </source>
</evidence>
<evidence type="ECO:0000256" key="12">
    <source>
        <dbReference type="SAM" id="SignalP"/>
    </source>
</evidence>
<evidence type="ECO:0000256" key="1">
    <source>
        <dbReference type="ARBA" id="ARBA00001798"/>
    </source>
</evidence>
<dbReference type="InterPro" id="IPR029071">
    <property type="entry name" value="Ubiquitin-like_domsf"/>
</dbReference>
<gene>
    <name evidence="14" type="ORF">ALC57_02464</name>
</gene>
<evidence type="ECO:0000256" key="10">
    <source>
        <dbReference type="RuleBase" id="RU003796"/>
    </source>
</evidence>
<keyword evidence="6 10" id="KW-0805">Transcription regulation</keyword>
<protein>
    <recommendedName>
        <fullName evidence="5">RBR-type E3 ubiquitin transferase</fullName>
        <ecNumber evidence="5">2.3.2.31</ecNumber>
    </recommendedName>
</protein>
<dbReference type="InterPro" id="IPR041565">
    <property type="entry name" value="Parkin_Znf-RING"/>
</dbReference>
<dbReference type="GO" id="GO:0005829">
    <property type="term" value="C:cytosol"/>
    <property type="evidence" value="ECO:0007669"/>
    <property type="project" value="InterPro"/>
</dbReference>
<evidence type="ECO:0000256" key="6">
    <source>
        <dbReference type="ARBA" id="ARBA00023015"/>
    </source>
</evidence>
<feature type="signal peptide" evidence="12">
    <location>
        <begin position="1"/>
        <end position="18"/>
    </location>
</feature>
<evidence type="ECO:0000256" key="2">
    <source>
        <dbReference type="ARBA" id="ARBA00004123"/>
    </source>
</evidence>
<reference evidence="14 15" key="1">
    <citation type="submission" date="2015-09" db="EMBL/GenBank/DDBJ databases">
        <title>Trachymyrmex cornetzi WGS genome.</title>
        <authorList>
            <person name="Nygaard S."/>
            <person name="Hu H."/>
            <person name="Boomsma J."/>
            <person name="Zhang G."/>
        </authorList>
    </citation>
    <scope>NUCLEOTIDE SEQUENCE [LARGE SCALE GENOMIC DNA]</scope>
    <source>
        <strain evidence="14">Tcor2-1</strain>
        <tissue evidence="14">Whole body</tissue>
    </source>
</reference>
<dbReference type="GO" id="GO:0000977">
    <property type="term" value="F:RNA polymerase II transcription regulatory region sequence-specific DNA binding"/>
    <property type="evidence" value="ECO:0007669"/>
    <property type="project" value="TreeGrafter"/>
</dbReference>
<dbReference type="Pfam" id="PF00240">
    <property type="entry name" value="ubiquitin"/>
    <property type="match status" value="1"/>
</dbReference>
<dbReference type="STRING" id="471704.A0A151JNL0"/>
<dbReference type="InterPro" id="IPR041170">
    <property type="entry name" value="Znf-RING_14"/>
</dbReference>
<dbReference type="InterPro" id="IPR000626">
    <property type="entry name" value="Ubiquitin-like_dom"/>
</dbReference>
<dbReference type="InterPro" id="IPR047535">
    <property type="entry name" value="RING-HC_RBR_parkin"/>
</dbReference>
<evidence type="ECO:0000313" key="14">
    <source>
        <dbReference type="EMBL" id="KYN28136.1"/>
    </source>
</evidence>
<dbReference type="AlphaFoldDB" id="A0A151JNL0"/>
<dbReference type="Pfam" id="PF22605">
    <property type="entry name" value="IBR_2"/>
    <property type="match status" value="1"/>
</dbReference>
<dbReference type="InterPro" id="IPR037241">
    <property type="entry name" value="E2F-DP_heterodim"/>
</dbReference>
<feature type="chain" id="PRO_5007582883" description="RBR-type E3 ubiquitin transferase" evidence="12">
    <location>
        <begin position="19"/>
        <end position="815"/>
    </location>
</feature>
<dbReference type="InterPro" id="IPR003977">
    <property type="entry name" value="Parkin"/>
</dbReference>
<comment type="catalytic activity">
    <reaction evidence="1">
        <text>[E2 ubiquitin-conjugating enzyme]-S-ubiquitinyl-L-cysteine + [acceptor protein]-L-lysine = [E2 ubiquitin-conjugating enzyme]-L-cysteine + [acceptor protein]-N(6)-ubiquitinyl-L-lysine.</text>
        <dbReference type="EC" id="2.3.2.31"/>
    </reaction>
</comment>
<dbReference type="GO" id="GO:0051726">
    <property type="term" value="P:regulation of cell cycle"/>
    <property type="evidence" value="ECO:0007669"/>
    <property type="project" value="InterPro"/>
</dbReference>
<evidence type="ECO:0000256" key="4">
    <source>
        <dbReference type="ARBA" id="ARBA00010940"/>
    </source>
</evidence>
<evidence type="ECO:0000256" key="5">
    <source>
        <dbReference type="ARBA" id="ARBA00012251"/>
    </source>
</evidence>
<dbReference type="InterPro" id="IPR014889">
    <property type="entry name" value="Transc_factor_DP_C"/>
</dbReference>
<dbReference type="CDD" id="cd21382">
    <property type="entry name" value="RING0_parkin"/>
    <property type="match status" value="1"/>
</dbReference>
<dbReference type="EMBL" id="KQ978820">
    <property type="protein sequence ID" value="KYN28136.1"/>
    <property type="molecule type" value="Genomic_DNA"/>
</dbReference>
<dbReference type="SMART" id="SM01138">
    <property type="entry name" value="DP"/>
    <property type="match status" value="1"/>
</dbReference>
<accession>A0A151JNL0</accession>
<dbReference type="CDD" id="cd16627">
    <property type="entry name" value="RING-HC_RBR_parkin"/>
    <property type="match status" value="1"/>
</dbReference>
<dbReference type="PRINTS" id="PR01475">
    <property type="entry name" value="PARKIN"/>
</dbReference>
<dbReference type="Pfam" id="PF17978">
    <property type="entry name" value="zf-RING_14"/>
    <property type="match status" value="1"/>
</dbReference>
<dbReference type="CDD" id="cd14458">
    <property type="entry name" value="DP_DD"/>
    <property type="match status" value="1"/>
</dbReference>
<keyword evidence="12" id="KW-0732">Signal</keyword>
<dbReference type="InterPro" id="IPR015648">
    <property type="entry name" value="Transcrpt_fac_DP"/>
</dbReference>
<dbReference type="GO" id="GO:0016567">
    <property type="term" value="P:protein ubiquitination"/>
    <property type="evidence" value="ECO:0007669"/>
    <property type="project" value="UniProtKB-UniPathway"/>
</dbReference>
<keyword evidence="7 10" id="KW-0238">DNA-binding</keyword>
<dbReference type="PANTHER" id="PTHR12548">
    <property type="entry name" value="TRANSCRIPTION FACTOR DP"/>
    <property type="match status" value="1"/>
</dbReference>
<evidence type="ECO:0000256" key="3">
    <source>
        <dbReference type="ARBA" id="ARBA00004906"/>
    </source>
</evidence>
<evidence type="ECO:0000256" key="9">
    <source>
        <dbReference type="ARBA" id="ARBA00023242"/>
    </source>
</evidence>
<comment type="similarity">
    <text evidence="4 10">Belongs to the E2F/DP family.</text>
</comment>
<evidence type="ECO:0000256" key="7">
    <source>
        <dbReference type="ARBA" id="ARBA00023125"/>
    </source>
</evidence>
<dbReference type="InterPro" id="IPR036388">
    <property type="entry name" value="WH-like_DNA-bd_sf"/>
</dbReference>
<dbReference type="PANTHER" id="PTHR12548:SF9">
    <property type="entry name" value="TRANSCRIPTION FACTOR DP"/>
    <property type="match status" value="1"/>
</dbReference>
<dbReference type="Gene3D" id="3.10.20.90">
    <property type="entry name" value="Phosphatidylinositol 3-kinase Catalytic Subunit, Chain A, domain 1"/>
    <property type="match status" value="1"/>
</dbReference>
<dbReference type="Proteomes" id="UP000078492">
    <property type="component" value="Unassembled WGS sequence"/>
</dbReference>
<dbReference type="GO" id="GO:0005739">
    <property type="term" value="C:mitochondrion"/>
    <property type="evidence" value="ECO:0007669"/>
    <property type="project" value="InterPro"/>
</dbReference>
<dbReference type="PROSITE" id="PS50053">
    <property type="entry name" value="UBIQUITIN_2"/>
    <property type="match status" value="1"/>
</dbReference>
<evidence type="ECO:0000256" key="8">
    <source>
        <dbReference type="ARBA" id="ARBA00023163"/>
    </source>
</evidence>
<dbReference type="InterPro" id="IPR003316">
    <property type="entry name" value="E2F_WHTH_DNA-bd_dom"/>
</dbReference>
<dbReference type="GO" id="GO:0061630">
    <property type="term" value="F:ubiquitin protein ligase activity"/>
    <property type="evidence" value="ECO:0007669"/>
    <property type="project" value="UniProtKB-EC"/>
</dbReference>
<dbReference type="SMART" id="SM00213">
    <property type="entry name" value="UBQ"/>
    <property type="match status" value="1"/>
</dbReference>
<feature type="compositionally biased region" description="Low complexity" evidence="11">
    <location>
        <begin position="770"/>
        <end position="784"/>
    </location>
</feature>
<feature type="compositionally biased region" description="Polar residues" evidence="11">
    <location>
        <begin position="117"/>
        <end position="134"/>
    </location>
</feature>
<dbReference type="SUPFAM" id="SSF54236">
    <property type="entry name" value="Ubiquitin-like"/>
    <property type="match status" value="1"/>
</dbReference>
<organism evidence="14 15">
    <name type="scientific">Trachymyrmex cornetzi</name>
    <dbReference type="NCBI Taxonomy" id="471704"/>
    <lineage>
        <taxon>Eukaryota</taxon>
        <taxon>Metazoa</taxon>
        <taxon>Ecdysozoa</taxon>
        <taxon>Arthropoda</taxon>
        <taxon>Hexapoda</taxon>
        <taxon>Insecta</taxon>
        <taxon>Pterygota</taxon>
        <taxon>Neoptera</taxon>
        <taxon>Endopterygota</taxon>
        <taxon>Hymenoptera</taxon>
        <taxon>Apocrita</taxon>
        <taxon>Aculeata</taxon>
        <taxon>Formicoidea</taxon>
        <taxon>Formicidae</taxon>
        <taxon>Myrmicinae</taxon>
        <taxon>Trachymyrmex</taxon>
    </lineage>
</organism>
<dbReference type="EC" id="2.3.2.31" evidence="5"/>
<dbReference type="Pfam" id="PF17976">
    <property type="entry name" value="zf-RING_12"/>
    <property type="match status" value="1"/>
</dbReference>
<evidence type="ECO:0000313" key="15">
    <source>
        <dbReference type="Proteomes" id="UP000078492"/>
    </source>
</evidence>
<name>A0A151JNL0_9HYME</name>
<dbReference type="GO" id="GO:0005634">
    <property type="term" value="C:nucleus"/>
    <property type="evidence" value="ECO:0007669"/>
    <property type="project" value="UniProtKB-SubCell"/>
</dbReference>
<dbReference type="Pfam" id="PF02319">
    <property type="entry name" value="WHD_E2F_TDP"/>
    <property type="match status" value="1"/>
</dbReference>
<dbReference type="Gene3D" id="1.10.10.10">
    <property type="entry name" value="Winged helix-like DNA-binding domain superfamily/Winged helix DNA-binding domain"/>
    <property type="match status" value="1"/>
</dbReference>
<evidence type="ECO:0000259" key="13">
    <source>
        <dbReference type="PROSITE" id="PS50053"/>
    </source>
</evidence>
<dbReference type="InterPro" id="IPR036390">
    <property type="entry name" value="WH_DNA-bd_sf"/>
</dbReference>
<dbReference type="SUPFAM" id="SSF46785">
    <property type="entry name" value="Winged helix' DNA-binding domain"/>
    <property type="match status" value="1"/>
</dbReference>
<dbReference type="FunFam" id="1.20.140.80:FF:000001">
    <property type="entry name" value="Transcription factor"/>
    <property type="match status" value="1"/>
</dbReference>
<dbReference type="Gene3D" id="1.20.140.80">
    <property type="entry name" value="Transcription factor DP"/>
    <property type="match status" value="1"/>
</dbReference>
<comment type="pathway">
    <text evidence="3">Protein modification; protein ubiquitination.</text>
</comment>
<dbReference type="Pfam" id="PF08781">
    <property type="entry name" value="DP"/>
    <property type="match status" value="1"/>
</dbReference>
<dbReference type="GO" id="GO:0000981">
    <property type="term" value="F:DNA-binding transcription factor activity, RNA polymerase II-specific"/>
    <property type="evidence" value="ECO:0007669"/>
    <property type="project" value="TreeGrafter"/>
</dbReference>
<feature type="domain" description="Ubiquitin-like" evidence="13">
    <location>
        <begin position="30"/>
        <end position="99"/>
    </location>
</feature>
<keyword evidence="8 10" id="KW-0804">Transcription</keyword>
<dbReference type="SMART" id="SM01372">
    <property type="entry name" value="E2F_TDP"/>
    <property type="match status" value="1"/>
</dbReference>
<sequence length="815" mass="92425">MSFLFNLVKSAFLGMLRLFWFGKQKMSNSLSIYIKTNTGNTLSVELDPKWDIKNLKEIVAPRMGIAPEDIKIIFAGKELHDSIIIEECDLGQQSILHAVRTPHKMQDKRRMNVSLIEESTSETSNLNDSGSKPMNETLMDLPLDESDQQNLSSEEQQESRAHFYVYCSAPCKDVTAGKLRVKCARCGSGAVTVDRDPQCWPDVLQPRRISVHCESDFCPVTSSMFSDETENQVNYAHFYFKCAKHPSLGENDEAVPLYLIKPNLRNIPCLACTDVRDTVLVFPCEAGHVTCLDCFREYCTVRLHERQFEFDPTEGYYTLSCPAGCPNSFIHQIHHFHLLNTEQYMYNYVFCRICLQGYHVGECESQTSETSTSIFSSRNYSVDLSKANEAQWDEASKKTIQISTKPCPKCRTPTERDGLVTIPLQNTKMATSKGGESMVTKTIQLTSAQMSDIKQAIASQQQQQQQQQQSNTSQLVKDATGKTFISPILDHTGSRKRQDVESGDFVPDKRRKAEKVGKGLRHFSMKVCEKVKKKGTTSYNEVADELVGEFTNPAHINSLTDQQYDQKNIRRRVYDALNVLMAMNIISKEKKEIRWLGLPTNSLQECVALEKDKKKKIERIKAKTQQLHQLILSHISFKNLVERNRLNENLRGPPKPNSAIQLPFLIVNTSKKTVIDCSISNDKTEYLFNFNDKFEIHDDIEVLKQMGLAFGLEKGECTEENLQKAKFMVPKSLEKYVEQLASGDLEKFIPVTIPGPSTSMEDLDIKLEGSRPPSSSHTSLSEDPLSPPSQYYSEEEDDEEESDQDDQADSDLEVN</sequence>
<dbReference type="GO" id="GO:0005667">
    <property type="term" value="C:transcription regulator complex"/>
    <property type="evidence" value="ECO:0007669"/>
    <property type="project" value="InterPro"/>
</dbReference>
<keyword evidence="9 10" id="KW-0539">Nucleus</keyword>
<proteinExistence type="inferred from homology"/>
<feature type="region of interest" description="Disordered" evidence="11">
    <location>
        <begin position="486"/>
        <end position="517"/>
    </location>
</feature>
<dbReference type="InterPro" id="IPR054694">
    <property type="entry name" value="Parkin-like_IBR"/>
</dbReference>
<comment type="subcellular location">
    <subcellularLocation>
        <location evidence="2 10">Nucleus</location>
    </subcellularLocation>
</comment>
<dbReference type="SUPFAM" id="SSF144074">
    <property type="entry name" value="E2F-DP heterodimerization region"/>
    <property type="match status" value="1"/>
</dbReference>
<feature type="region of interest" description="Disordered" evidence="11">
    <location>
        <begin position="759"/>
        <end position="815"/>
    </location>
</feature>
<feature type="region of interest" description="Disordered" evidence="11">
    <location>
        <begin position="116"/>
        <end position="138"/>
    </location>
</feature>
<dbReference type="FunFam" id="1.10.10.10:FF:000047">
    <property type="entry name" value="Transcription factor"/>
    <property type="match status" value="1"/>
</dbReference>
<dbReference type="UniPathway" id="UPA00143"/>
<keyword evidence="15" id="KW-1185">Reference proteome</keyword>
<dbReference type="InterPro" id="IPR038168">
    <property type="entry name" value="TF_DP_C_sf"/>
</dbReference>
<feature type="compositionally biased region" description="Acidic residues" evidence="11">
    <location>
        <begin position="793"/>
        <end position="815"/>
    </location>
</feature>